<dbReference type="EMBL" id="BJZU01000131">
    <property type="protein sequence ID" value="GEP06973.1"/>
    <property type="molecule type" value="Genomic_DNA"/>
</dbReference>
<gene>
    <name evidence="2" type="ORF">GCM10007888_12810</name>
    <name evidence="1" type="ORF">MOX02_50110</name>
</gene>
<dbReference type="AlphaFoldDB" id="A0A512JAJ0"/>
<evidence type="ECO:0000313" key="2">
    <source>
        <dbReference type="EMBL" id="GLS62900.1"/>
    </source>
</evidence>
<comment type="caution">
    <text evidence="1">The sequence shown here is derived from an EMBL/GenBank/DDBJ whole genome shotgun (WGS) entry which is preliminary data.</text>
</comment>
<evidence type="ECO:0000313" key="1">
    <source>
        <dbReference type="EMBL" id="GEP06973.1"/>
    </source>
</evidence>
<reference evidence="2" key="4">
    <citation type="submission" date="2023-01" db="EMBL/GenBank/DDBJ databases">
        <title>Draft genome sequence of Methylobacterium oxalidis strain NBRC 107715.</title>
        <authorList>
            <person name="Sun Q."/>
            <person name="Mori K."/>
        </authorList>
    </citation>
    <scope>NUCLEOTIDE SEQUENCE</scope>
    <source>
        <strain evidence="2">NBRC 107715</strain>
    </source>
</reference>
<evidence type="ECO:0000313" key="4">
    <source>
        <dbReference type="Proteomes" id="UP001156856"/>
    </source>
</evidence>
<reference evidence="2" key="1">
    <citation type="journal article" date="2014" name="Int. J. Syst. Evol. Microbiol.">
        <title>Complete genome of a new Firmicutes species belonging to the dominant human colonic microbiota ('Ruminococcus bicirculans') reveals two chromosomes and a selective capacity to utilize plant glucans.</title>
        <authorList>
            <consortium name="NISC Comparative Sequencing Program"/>
            <person name="Wegmann U."/>
            <person name="Louis P."/>
            <person name="Goesmann A."/>
            <person name="Henrissat B."/>
            <person name="Duncan S.H."/>
            <person name="Flint H.J."/>
        </authorList>
    </citation>
    <scope>NUCLEOTIDE SEQUENCE</scope>
    <source>
        <strain evidence="2">NBRC 107715</strain>
    </source>
</reference>
<dbReference type="RefSeq" id="WP_170267981.1">
    <property type="nucleotide sequence ID" value="NZ_BJZU01000131.1"/>
</dbReference>
<keyword evidence="4" id="KW-1185">Reference proteome</keyword>
<dbReference type="EMBL" id="BSPK01000018">
    <property type="protein sequence ID" value="GLS62900.1"/>
    <property type="molecule type" value="Genomic_DNA"/>
</dbReference>
<accession>A0A512JAJ0</accession>
<proteinExistence type="predicted"/>
<reference evidence="1 3" key="3">
    <citation type="submission" date="2019-07" db="EMBL/GenBank/DDBJ databases">
        <title>Whole genome shotgun sequence of Methylobacterium oxalidis NBRC 107715.</title>
        <authorList>
            <person name="Hosoyama A."/>
            <person name="Uohara A."/>
            <person name="Ohji S."/>
            <person name="Ichikawa N."/>
        </authorList>
    </citation>
    <scope>NUCLEOTIDE SEQUENCE [LARGE SCALE GENOMIC DNA]</scope>
    <source>
        <strain evidence="1 3">NBRC 107715</strain>
    </source>
</reference>
<protein>
    <submittedName>
        <fullName evidence="1">Uncharacterized protein</fullName>
    </submittedName>
</protein>
<dbReference type="Proteomes" id="UP000321960">
    <property type="component" value="Unassembled WGS sequence"/>
</dbReference>
<name>A0A512JAJ0_9HYPH</name>
<evidence type="ECO:0000313" key="3">
    <source>
        <dbReference type="Proteomes" id="UP000321960"/>
    </source>
</evidence>
<dbReference type="Proteomes" id="UP001156856">
    <property type="component" value="Unassembled WGS sequence"/>
</dbReference>
<reference evidence="4" key="2">
    <citation type="journal article" date="2019" name="Int. J. Syst. Evol. Microbiol.">
        <title>The Global Catalogue of Microorganisms (GCM) 10K type strain sequencing project: providing services to taxonomists for standard genome sequencing and annotation.</title>
        <authorList>
            <consortium name="The Broad Institute Genomics Platform"/>
            <consortium name="The Broad Institute Genome Sequencing Center for Infectious Disease"/>
            <person name="Wu L."/>
            <person name="Ma J."/>
        </authorList>
    </citation>
    <scope>NUCLEOTIDE SEQUENCE [LARGE SCALE GENOMIC DNA]</scope>
    <source>
        <strain evidence="4">NBRC 107715</strain>
    </source>
</reference>
<dbReference type="InterPro" id="IPR011660">
    <property type="entry name" value="VapB-like"/>
</dbReference>
<sequence length="85" mass="9536">MTIRIDHEEIEALIADLAARTGRDRDALILDALRRERERLEGDRARAAEGLAADAELRARWHARPLADPRPVDAILAYDENGLPV</sequence>
<organism evidence="1 3">
    <name type="scientific">Methylobacterium oxalidis</name>
    <dbReference type="NCBI Taxonomy" id="944322"/>
    <lineage>
        <taxon>Bacteria</taxon>
        <taxon>Pseudomonadati</taxon>
        <taxon>Pseudomonadota</taxon>
        <taxon>Alphaproteobacteria</taxon>
        <taxon>Hyphomicrobiales</taxon>
        <taxon>Methylobacteriaceae</taxon>
        <taxon>Methylobacterium</taxon>
    </lineage>
</organism>
<dbReference type="Pfam" id="PF07704">
    <property type="entry name" value="PSK_trans_fac"/>
    <property type="match status" value="1"/>
</dbReference>